<dbReference type="Pfam" id="PF22190">
    <property type="entry name" value="TTHA0829-like_ACT"/>
    <property type="match status" value="1"/>
</dbReference>
<gene>
    <name evidence="3" type="ORF">SAMN05216244_0296</name>
</gene>
<dbReference type="Gene3D" id="3.10.580.10">
    <property type="entry name" value="CBS-domain"/>
    <property type="match status" value="1"/>
</dbReference>
<evidence type="ECO:0000313" key="3">
    <source>
        <dbReference type="EMBL" id="SDL65580.1"/>
    </source>
</evidence>
<reference evidence="4" key="1">
    <citation type="submission" date="2016-10" db="EMBL/GenBank/DDBJ databases">
        <authorList>
            <person name="Varghese N."/>
            <person name="Submissions S."/>
        </authorList>
    </citation>
    <scope>NUCLEOTIDE SEQUENCE [LARGE SCALE GENOMIC DNA]</scope>
    <source>
        <strain evidence="4">CGMCC 1.6199</strain>
    </source>
</reference>
<accession>A0A1G9LU88</accession>
<dbReference type="EMBL" id="FNHF01000001">
    <property type="protein sequence ID" value="SDL65580.1"/>
    <property type="molecule type" value="Genomic_DNA"/>
</dbReference>
<dbReference type="CDD" id="cd02205">
    <property type="entry name" value="CBS_pair_SF"/>
    <property type="match status" value="1"/>
</dbReference>
<dbReference type="SUPFAM" id="SSF55021">
    <property type="entry name" value="ACT-like"/>
    <property type="match status" value="1"/>
</dbReference>
<name>A0A1G9LU88_9BACI</name>
<dbReference type="SUPFAM" id="SSF54631">
    <property type="entry name" value="CBS-domain pair"/>
    <property type="match status" value="1"/>
</dbReference>
<proteinExistence type="predicted"/>
<dbReference type="STRING" id="482461.SAMN05216244_0296"/>
<protein>
    <submittedName>
        <fullName evidence="3">CBS domain-containing protein</fullName>
    </submittedName>
</protein>
<dbReference type="OrthoDB" id="1706107at2"/>
<keyword evidence="4" id="KW-1185">Reference proteome</keyword>
<evidence type="ECO:0000256" key="1">
    <source>
        <dbReference type="PROSITE-ProRule" id="PRU00703"/>
    </source>
</evidence>
<organism evidence="3 4">
    <name type="scientific">Sediminibacillus halophilus</name>
    <dbReference type="NCBI Taxonomy" id="482461"/>
    <lineage>
        <taxon>Bacteria</taxon>
        <taxon>Bacillati</taxon>
        <taxon>Bacillota</taxon>
        <taxon>Bacilli</taxon>
        <taxon>Bacillales</taxon>
        <taxon>Bacillaceae</taxon>
        <taxon>Sediminibacillus</taxon>
    </lineage>
</organism>
<dbReference type="Proteomes" id="UP000182347">
    <property type="component" value="Unassembled WGS sequence"/>
</dbReference>
<feature type="domain" description="CBS" evidence="2">
    <location>
        <begin position="7"/>
        <end position="67"/>
    </location>
</feature>
<evidence type="ECO:0000313" key="4">
    <source>
        <dbReference type="Proteomes" id="UP000182347"/>
    </source>
</evidence>
<keyword evidence="1" id="KW-0129">CBS domain</keyword>
<dbReference type="PROSITE" id="PS51371">
    <property type="entry name" value="CBS"/>
    <property type="match status" value="1"/>
</dbReference>
<evidence type="ECO:0000259" key="2">
    <source>
        <dbReference type="PROSITE" id="PS51371"/>
    </source>
</evidence>
<dbReference type="InterPro" id="IPR046342">
    <property type="entry name" value="CBS_dom_sf"/>
</dbReference>
<dbReference type="AlphaFoldDB" id="A0A1G9LU88"/>
<dbReference type="InterPro" id="IPR045865">
    <property type="entry name" value="ACT-like_dom_sf"/>
</dbReference>
<dbReference type="Pfam" id="PF00571">
    <property type="entry name" value="CBS"/>
    <property type="match status" value="1"/>
</dbReference>
<dbReference type="InterPro" id="IPR000644">
    <property type="entry name" value="CBS_dom"/>
</dbReference>
<sequence>MFVKSILKPSYQCIIAKEKDTLKATINQLETKDIEAMPVVENGNFKGMISKQDIYQAYFQSGQPRDEFLSSTLVGDIASHGDLYIDEQAVFEKTLTTFKGYPILAVVGPEKQFLGIVTRFDMIEQFESVFGMKKPGVRIAFTSEESTGRLSRLADIIKQNHANVISVTTFDETDKLARRIVLKVEKNDNIDKLSSKLEKSGFRVLDIKEV</sequence>